<evidence type="ECO:0000256" key="5">
    <source>
        <dbReference type="ARBA" id="ARBA00023002"/>
    </source>
</evidence>
<reference evidence="11" key="1">
    <citation type="submission" date="2011-12" db="EMBL/GenBank/DDBJ databases">
        <title>The complete genome of chromosome of Sulfobacillus acidophilus DSM 10332.</title>
        <authorList>
            <person name="Lucas S."/>
            <person name="Han J."/>
            <person name="Lapidus A."/>
            <person name="Bruce D."/>
            <person name="Goodwin L."/>
            <person name="Pitluck S."/>
            <person name="Peters L."/>
            <person name="Kyrpides N."/>
            <person name="Mavromatis K."/>
            <person name="Ivanova N."/>
            <person name="Mikhailova N."/>
            <person name="Chertkov O."/>
            <person name="Saunders E."/>
            <person name="Detter J.C."/>
            <person name="Tapia R."/>
            <person name="Han C."/>
            <person name="Land M."/>
            <person name="Hauser L."/>
            <person name="Markowitz V."/>
            <person name="Cheng J.-F."/>
            <person name="Hugenholtz P."/>
            <person name="Woyke T."/>
            <person name="Wu D."/>
            <person name="Pukall R."/>
            <person name="Gehrich-Schroeter G."/>
            <person name="Schneider S."/>
            <person name="Klenk H.-P."/>
            <person name="Eisen J.A."/>
        </authorList>
    </citation>
    <scope>NUCLEOTIDE SEQUENCE [LARGE SCALE GENOMIC DNA]</scope>
    <source>
        <strain evidence="11">ATCC 700253 / DSM 10332 / NAL</strain>
    </source>
</reference>
<evidence type="ECO:0000259" key="7">
    <source>
        <dbReference type="Pfam" id="PF00441"/>
    </source>
</evidence>
<protein>
    <submittedName>
        <fullName evidence="10">Butyryl-CoA dehydrogenase</fullName>
        <ecNumber evidence="10">1.3.8.1</ecNumber>
    </submittedName>
</protein>
<dbReference type="InterPro" id="IPR013786">
    <property type="entry name" value="AcylCoA_DH/ox_N"/>
</dbReference>
<organism evidence="10 11">
    <name type="scientific">Sulfobacillus acidophilus (strain ATCC 700253 / DSM 10332 / NAL)</name>
    <dbReference type="NCBI Taxonomy" id="679936"/>
    <lineage>
        <taxon>Bacteria</taxon>
        <taxon>Bacillati</taxon>
        <taxon>Bacillota</taxon>
        <taxon>Clostridia</taxon>
        <taxon>Eubacteriales</taxon>
        <taxon>Clostridiales Family XVII. Incertae Sedis</taxon>
        <taxon>Sulfobacillus</taxon>
    </lineage>
</organism>
<evidence type="ECO:0000313" key="11">
    <source>
        <dbReference type="Proteomes" id="UP000005439"/>
    </source>
</evidence>
<dbReference type="InterPro" id="IPR037069">
    <property type="entry name" value="AcylCoA_DH/ox_N_sf"/>
</dbReference>
<dbReference type="InterPro" id="IPR046373">
    <property type="entry name" value="Acyl-CoA_Oxase/DH_mid-dom_sf"/>
</dbReference>
<comment type="cofactor">
    <cofactor evidence="1 6">
        <name>FAD</name>
        <dbReference type="ChEBI" id="CHEBI:57692"/>
    </cofactor>
</comment>
<dbReference type="PIRSF" id="PIRSF016578">
    <property type="entry name" value="HsaA"/>
    <property type="match status" value="1"/>
</dbReference>
<dbReference type="FunFam" id="1.20.140.10:FF:000004">
    <property type="entry name" value="Acyl-CoA dehydrogenase FadE25"/>
    <property type="match status" value="1"/>
</dbReference>
<keyword evidence="11" id="KW-1185">Reference proteome</keyword>
<feature type="domain" description="Acyl-CoA dehydrogenase/oxidase C-terminal" evidence="7">
    <location>
        <begin position="230"/>
        <end position="379"/>
    </location>
</feature>
<dbReference type="InterPro" id="IPR006089">
    <property type="entry name" value="Acyl-CoA_DH_CS"/>
</dbReference>
<dbReference type="GO" id="GO:0050660">
    <property type="term" value="F:flavin adenine dinucleotide binding"/>
    <property type="evidence" value="ECO:0007669"/>
    <property type="project" value="InterPro"/>
</dbReference>
<reference evidence="10 11" key="2">
    <citation type="journal article" date="2012" name="Stand. Genomic Sci.">
        <title>Complete genome sequence of the moderately thermophilic mineral-sulfide-oxidizing firmicute Sulfobacillus acidophilus type strain (NAL(T)).</title>
        <authorList>
            <person name="Anderson I."/>
            <person name="Chertkov O."/>
            <person name="Chen A."/>
            <person name="Saunders E."/>
            <person name="Lapidus A."/>
            <person name="Nolan M."/>
            <person name="Lucas S."/>
            <person name="Hammon N."/>
            <person name="Deshpande S."/>
            <person name="Cheng J.F."/>
            <person name="Han C."/>
            <person name="Tapia R."/>
            <person name="Goodwin L.A."/>
            <person name="Pitluck S."/>
            <person name="Liolios K."/>
            <person name="Pagani I."/>
            <person name="Ivanova N."/>
            <person name="Mikhailova N."/>
            <person name="Pati A."/>
            <person name="Palaniappan K."/>
            <person name="Land M."/>
            <person name="Pan C."/>
            <person name="Rohde M."/>
            <person name="Pukall R."/>
            <person name="Goker M."/>
            <person name="Detter J.C."/>
            <person name="Woyke T."/>
            <person name="Bristow J."/>
            <person name="Eisen J.A."/>
            <person name="Markowitz V."/>
            <person name="Hugenholtz P."/>
            <person name="Kyrpides N.C."/>
            <person name="Klenk H.P."/>
            <person name="Mavromatis K."/>
        </authorList>
    </citation>
    <scope>NUCLEOTIDE SEQUENCE [LARGE SCALE GENOMIC DNA]</scope>
    <source>
        <strain evidence="11">ATCC 700253 / DSM 10332 / NAL</strain>
    </source>
</reference>
<dbReference type="PROSITE" id="PS00073">
    <property type="entry name" value="ACYL_COA_DH_2"/>
    <property type="match status" value="1"/>
</dbReference>
<keyword evidence="5 6" id="KW-0560">Oxidoreductase</keyword>
<dbReference type="Gene3D" id="1.10.540.10">
    <property type="entry name" value="Acyl-CoA dehydrogenase/oxidase, N-terminal domain"/>
    <property type="match status" value="1"/>
</dbReference>
<feature type="domain" description="Acyl-CoA oxidase/dehydrogenase middle" evidence="8">
    <location>
        <begin position="123"/>
        <end position="218"/>
    </location>
</feature>
<dbReference type="Gene3D" id="2.40.110.10">
    <property type="entry name" value="Butyryl-CoA Dehydrogenase, subunit A, domain 2"/>
    <property type="match status" value="1"/>
</dbReference>
<evidence type="ECO:0000259" key="9">
    <source>
        <dbReference type="Pfam" id="PF02771"/>
    </source>
</evidence>
<keyword evidence="4 6" id="KW-0274">FAD</keyword>
<dbReference type="Gene3D" id="1.20.140.10">
    <property type="entry name" value="Butyryl-CoA Dehydrogenase, subunit A, domain 3"/>
    <property type="match status" value="1"/>
</dbReference>
<dbReference type="AlphaFoldDB" id="G8TXR2"/>
<evidence type="ECO:0000256" key="2">
    <source>
        <dbReference type="ARBA" id="ARBA00009347"/>
    </source>
</evidence>
<dbReference type="HOGENOM" id="CLU_018204_0_2_9"/>
<evidence type="ECO:0000256" key="6">
    <source>
        <dbReference type="RuleBase" id="RU362125"/>
    </source>
</evidence>
<dbReference type="Pfam" id="PF02771">
    <property type="entry name" value="Acyl-CoA_dh_N"/>
    <property type="match status" value="1"/>
</dbReference>
<feature type="domain" description="Acyl-CoA dehydrogenase/oxidase N-terminal" evidence="9">
    <location>
        <begin position="8"/>
        <end position="119"/>
    </location>
</feature>
<dbReference type="InterPro" id="IPR009075">
    <property type="entry name" value="AcylCo_DH/oxidase_C"/>
</dbReference>
<dbReference type="FunFam" id="2.40.110.10:FF:000001">
    <property type="entry name" value="Acyl-CoA dehydrogenase, mitochondrial"/>
    <property type="match status" value="1"/>
</dbReference>
<evidence type="ECO:0000256" key="4">
    <source>
        <dbReference type="ARBA" id="ARBA00022827"/>
    </source>
</evidence>
<dbReference type="Pfam" id="PF02770">
    <property type="entry name" value="Acyl-CoA_dh_M"/>
    <property type="match status" value="1"/>
</dbReference>
<dbReference type="EMBL" id="CP003179">
    <property type="protein sequence ID" value="AEW05018.1"/>
    <property type="molecule type" value="Genomic_DNA"/>
</dbReference>
<gene>
    <name evidence="10" type="ordered locus">Sulac_1521</name>
</gene>
<dbReference type="GO" id="GO:0016937">
    <property type="term" value="F:short-chain fatty acyl-CoA dehydrogenase activity"/>
    <property type="evidence" value="ECO:0007669"/>
    <property type="project" value="UniProtKB-EC"/>
</dbReference>
<dbReference type="Pfam" id="PF00441">
    <property type="entry name" value="Acyl-CoA_dh_1"/>
    <property type="match status" value="1"/>
</dbReference>
<sequence length="387" mass="42730">MGLSILNDEENAVRDAIRALVKKAIEPKSQEYDILEIYPRDHMRLLGQQGYLGMIVDPEYGGAGTTYLAQTLVVESIAEADPATAVIYEVHNSLHIEAIWRFGTEEQKRRWLPALCRGEAIGAFALTEAEAGSNAAALSTRAVKVAGGYELTGRKMFITSGGEAERYIVFATIDATRGADGITAFLVEKGSPGLSFGPPEDKLGIRASRTSEVILDRVFVPEDQRLGDEGAGYEMALYLLDGGRIGIAAQGVGIMAKALERSLEYARQRQQFGKPIGMFEGVQWRLANMATDLHAARLMTYEAARHREEGPAQRPLFAMAKLFASEHAVRHAEDAVQIFGGYGYMREYGVERLLRDAKITEIYEGTSEIMRWVIASRLLKNYDLDNI</sequence>
<dbReference type="PANTHER" id="PTHR43884">
    <property type="entry name" value="ACYL-COA DEHYDROGENASE"/>
    <property type="match status" value="1"/>
</dbReference>
<dbReference type="SUPFAM" id="SSF47203">
    <property type="entry name" value="Acyl-CoA dehydrogenase C-terminal domain-like"/>
    <property type="match status" value="1"/>
</dbReference>
<evidence type="ECO:0000256" key="1">
    <source>
        <dbReference type="ARBA" id="ARBA00001974"/>
    </source>
</evidence>
<dbReference type="EC" id="1.3.8.1" evidence="10"/>
<dbReference type="FunFam" id="1.10.540.10:FF:000002">
    <property type="entry name" value="Acyl-CoA dehydrogenase FadE19"/>
    <property type="match status" value="1"/>
</dbReference>
<dbReference type="STRING" id="679936.Sulac_1521"/>
<proteinExistence type="inferred from homology"/>
<dbReference type="KEGG" id="sap:Sulac_1521"/>
<dbReference type="SUPFAM" id="SSF56645">
    <property type="entry name" value="Acyl-CoA dehydrogenase NM domain-like"/>
    <property type="match status" value="1"/>
</dbReference>
<evidence type="ECO:0000259" key="8">
    <source>
        <dbReference type="Pfam" id="PF02770"/>
    </source>
</evidence>
<keyword evidence="3 6" id="KW-0285">Flavoprotein</keyword>
<evidence type="ECO:0000256" key="3">
    <source>
        <dbReference type="ARBA" id="ARBA00022630"/>
    </source>
</evidence>
<dbReference type="PANTHER" id="PTHR43884:SF12">
    <property type="entry name" value="ISOVALERYL-COA DEHYDROGENASE, MITOCHONDRIAL-RELATED"/>
    <property type="match status" value="1"/>
</dbReference>
<name>G8TXR2_SULAD</name>
<evidence type="ECO:0000313" key="10">
    <source>
        <dbReference type="EMBL" id="AEW05018.1"/>
    </source>
</evidence>
<dbReference type="Proteomes" id="UP000005439">
    <property type="component" value="Chromosome"/>
</dbReference>
<comment type="similarity">
    <text evidence="2 6">Belongs to the acyl-CoA dehydrogenase family.</text>
</comment>
<dbReference type="InterPro" id="IPR036250">
    <property type="entry name" value="AcylCo_DH-like_C"/>
</dbReference>
<accession>G8TXR2</accession>
<dbReference type="InterPro" id="IPR009100">
    <property type="entry name" value="AcylCoA_DH/oxidase_NM_dom_sf"/>
</dbReference>
<dbReference type="PATRIC" id="fig|679936.5.peg.1587"/>
<dbReference type="InterPro" id="IPR006091">
    <property type="entry name" value="Acyl-CoA_Oxase/DH_mid-dom"/>
</dbReference>